<dbReference type="Gene3D" id="3.40.50.2000">
    <property type="entry name" value="Glycogen Phosphorylase B"/>
    <property type="match status" value="1"/>
</dbReference>
<keyword evidence="7 11" id="KW-0328">Glycosyltransferase</keyword>
<dbReference type="Proteomes" id="UP000254230">
    <property type="component" value="Unassembled WGS sequence"/>
</dbReference>
<evidence type="ECO:0000313" key="15">
    <source>
        <dbReference type="Proteomes" id="UP000254230"/>
    </source>
</evidence>
<dbReference type="GO" id="GO:0009245">
    <property type="term" value="P:lipid A biosynthetic process"/>
    <property type="evidence" value="ECO:0007669"/>
    <property type="project" value="UniProtKB-UniRule"/>
</dbReference>
<dbReference type="EMBL" id="LNYR01000038">
    <property type="protein sequence ID" value="KTD44928.1"/>
    <property type="molecule type" value="Genomic_DNA"/>
</dbReference>
<dbReference type="RefSeq" id="WP_058474889.1">
    <property type="nucleotide sequence ID" value="NZ_CAAAIL010000002.1"/>
</dbReference>
<evidence type="ECO:0000313" key="14">
    <source>
        <dbReference type="Proteomes" id="UP000054639"/>
    </source>
</evidence>
<dbReference type="HAMAP" id="MF_00392">
    <property type="entry name" value="LpxB"/>
    <property type="match status" value="1"/>
</dbReference>
<keyword evidence="9 11" id="KW-0443">Lipid metabolism</keyword>
<gene>
    <name evidence="13" type="primary">lpxB_2</name>
    <name evidence="11" type="synonym">lpxB</name>
    <name evidence="12" type="ORF">Lqua_2763</name>
    <name evidence="13" type="ORF">NCTC12376_03288</name>
</gene>
<evidence type="ECO:0000256" key="7">
    <source>
        <dbReference type="ARBA" id="ARBA00022676"/>
    </source>
</evidence>
<dbReference type="Proteomes" id="UP000054639">
    <property type="component" value="Unassembled WGS sequence"/>
</dbReference>
<dbReference type="GO" id="GO:0008915">
    <property type="term" value="F:lipid-A-disaccharide synthase activity"/>
    <property type="evidence" value="ECO:0007669"/>
    <property type="project" value="UniProtKB-UniRule"/>
</dbReference>
<name>A0A378KZ91_9GAMM</name>
<evidence type="ECO:0000256" key="1">
    <source>
        <dbReference type="ARBA" id="ARBA00002056"/>
    </source>
</evidence>
<evidence type="ECO:0000256" key="10">
    <source>
        <dbReference type="ARBA" id="ARBA00048975"/>
    </source>
</evidence>
<evidence type="ECO:0000256" key="5">
    <source>
        <dbReference type="ARBA" id="ARBA00022516"/>
    </source>
</evidence>
<dbReference type="AlphaFoldDB" id="A0A378KZ91"/>
<proteinExistence type="inferred from homology"/>
<dbReference type="OrthoDB" id="9801642at2"/>
<evidence type="ECO:0000256" key="4">
    <source>
        <dbReference type="ARBA" id="ARBA00020902"/>
    </source>
</evidence>
<evidence type="ECO:0000256" key="11">
    <source>
        <dbReference type="HAMAP-Rule" id="MF_00392"/>
    </source>
</evidence>
<evidence type="ECO:0000313" key="12">
    <source>
        <dbReference type="EMBL" id="KTD44928.1"/>
    </source>
</evidence>
<dbReference type="NCBIfam" id="TIGR00215">
    <property type="entry name" value="lpxB"/>
    <property type="match status" value="1"/>
</dbReference>
<dbReference type="EC" id="2.4.1.182" evidence="3 11"/>
<evidence type="ECO:0000256" key="2">
    <source>
        <dbReference type="ARBA" id="ARBA00007868"/>
    </source>
</evidence>
<keyword evidence="6 11" id="KW-0441">Lipid A biosynthesis</keyword>
<accession>A0A378KZ91</accession>
<comment type="catalytic activity">
    <reaction evidence="10 11">
        <text>a lipid X + a UDP-2-N,3-O-bis[(3R)-3-hydroxyacyl]-alpha-D-glucosamine = a lipid A disaccharide + UDP + H(+)</text>
        <dbReference type="Rhea" id="RHEA:67828"/>
        <dbReference type="ChEBI" id="CHEBI:15378"/>
        <dbReference type="ChEBI" id="CHEBI:58223"/>
        <dbReference type="ChEBI" id="CHEBI:137748"/>
        <dbReference type="ChEBI" id="CHEBI:176338"/>
        <dbReference type="ChEBI" id="CHEBI:176343"/>
        <dbReference type="EC" id="2.4.1.182"/>
    </reaction>
</comment>
<dbReference type="SUPFAM" id="SSF53756">
    <property type="entry name" value="UDP-Glycosyltransferase/glycogen phosphorylase"/>
    <property type="match status" value="1"/>
</dbReference>
<evidence type="ECO:0000256" key="9">
    <source>
        <dbReference type="ARBA" id="ARBA00023098"/>
    </source>
</evidence>
<sequence length="385" mass="43615">MSLKRPLRIAIIAGEPSGDLLGAGLIRELKKHDVPLVFEGIGGTQMIQEGMQSFINIERLSVMGIGDVLKRYPELYRIRQQLLNQWVLNPPDIFIGIDYSNFNLWLAKKLKPRGVKTVQYVSPKVWAWRQKRVYHIKKTIDMVLTLFPFEEEFYQRFEVPAQFVGHPLADEIEMEMDTRHKKSQLGLSSQDKHIAVLPGSRVGEIKYMGPLFLDVMQEISLQNQQVQFMVPLANANLRDMFQKQLDSSGIKANVQITTQSARDVMAAADVVLAKSGTTTLEAMLLKKPMVVAFKWGALNHALIAPQLKIPFISLPNLLANRELVPEFVQTKARAQPIAQQVLHFLQKPIQDQLIQQFREIHKELRQNASEKAALAVLKILAIASA</sequence>
<keyword evidence="5 11" id="KW-0444">Lipid biosynthesis</keyword>
<dbReference type="GO" id="GO:0016020">
    <property type="term" value="C:membrane"/>
    <property type="evidence" value="ECO:0007669"/>
    <property type="project" value="GOC"/>
</dbReference>
<comment type="pathway">
    <text evidence="11">Bacterial outer membrane biogenesis; LPS lipid A biosynthesis.</text>
</comment>
<organism evidence="13 15">
    <name type="scientific">Legionella quateirensis</name>
    <dbReference type="NCBI Taxonomy" id="45072"/>
    <lineage>
        <taxon>Bacteria</taxon>
        <taxon>Pseudomonadati</taxon>
        <taxon>Pseudomonadota</taxon>
        <taxon>Gammaproteobacteria</taxon>
        <taxon>Legionellales</taxon>
        <taxon>Legionellaceae</taxon>
        <taxon>Legionella</taxon>
    </lineage>
</organism>
<evidence type="ECO:0000256" key="8">
    <source>
        <dbReference type="ARBA" id="ARBA00022679"/>
    </source>
</evidence>
<dbReference type="PANTHER" id="PTHR30372">
    <property type="entry name" value="LIPID-A-DISACCHARIDE SYNTHASE"/>
    <property type="match status" value="1"/>
</dbReference>
<keyword evidence="14" id="KW-1185">Reference proteome</keyword>
<reference evidence="13 15" key="2">
    <citation type="submission" date="2018-06" db="EMBL/GenBank/DDBJ databases">
        <authorList>
            <consortium name="Pathogen Informatics"/>
            <person name="Doyle S."/>
        </authorList>
    </citation>
    <scope>NUCLEOTIDE SEQUENCE [LARGE SCALE GENOMIC DNA]</scope>
    <source>
        <strain evidence="13 15">NCTC12376</strain>
    </source>
</reference>
<evidence type="ECO:0000256" key="6">
    <source>
        <dbReference type="ARBA" id="ARBA00022556"/>
    </source>
</evidence>
<dbReference type="UniPathway" id="UPA00973"/>
<dbReference type="CDD" id="cd01635">
    <property type="entry name" value="Glycosyltransferase_GTB-type"/>
    <property type="match status" value="1"/>
</dbReference>
<evidence type="ECO:0000313" key="13">
    <source>
        <dbReference type="EMBL" id="STY19449.1"/>
    </source>
</evidence>
<dbReference type="InterPro" id="IPR003835">
    <property type="entry name" value="Glyco_trans_19"/>
</dbReference>
<keyword evidence="8 11" id="KW-0808">Transferase</keyword>
<evidence type="ECO:0000256" key="3">
    <source>
        <dbReference type="ARBA" id="ARBA00012687"/>
    </source>
</evidence>
<dbReference type="GO" id="GO:0005543">
    <property type="term" value="F:phospholipid binding"/>
    <property type="evidence" value="ECO:0007669"/>
    <property type="project" value="TreeGrafter"/>
</dbReference>
<dbReference type="EMBL" id="UGOW01000001">
    <property type="protein sequence ID" value="STY19449.1"/>
    <property type="molecule type" value="Genomic_DNA"/>
</dbReference>
<comment type="function">
    <text evidence="1 11">Condensation of UDP-2,3-diacylglucosamine and 2,3-diacylglucosamine-1-phosphate to form lipid A disaccharide, a precursor of lipid A, a phosphorylated glycolipid that anchors the lipopolysaccharide to the outer membrane of the cell.</text>
</comment>
<protein>
    <recommendedName>
        <fullName evidence="4 11">Lipid-A-disaccharide synthase</fullName>
        <ecNumber evidence="3 11">2.4.1.182</ecNumber>
    </recommendedName>
</protein>
<dbReference type="PANTHER" id="PTHR30372:SF4">
    <property type="entry name" value="LIPID-A-DISACCHARIDE SYNTHASE, MITOCHONDRIAL-RELATED"/>
    <property type="match status" value="1"/>
</dbReference>
<reference evidence="12 14" key="1">
    <citation type="submission" date="2015-11" db="EMBL/GenBank/DDBJ databases">
        <title>Genomic analysis of 38 Legionella species identifies large and diverse effector repertoires.</title>
        <authorList>
            <person name="Burstein D."/>
            <person name="Amaro F."/>
            <person name="Zusman T."/>
            <person name="Lifshitz Z."/>
            <person name="Cohen O."/>
            <person name="Gilbert J.A."/>
            <person name="Pupko T."/>
            <person name="Shuman H.A."/>
            <person name="Segal G."/>
        </authorList>
    </citation>
    <scope>NUCLEOTIDE SEQUENCE [LARGE SCALE GENOMIC DNA]</scope>
    <source>
        <strain evidence="12 14">ATCC 49507</strain>
    </source>
</reference>
<dbReference type="STRING" id="45072.Lqua_2763"/>
<dbReference type="Pfam" id="PF02684">
    <property type="entry name" value="LpxB"/>
    <property type="match status" value="1"/>
</dbReference>
<comment type="similarity">
    <text evidence="2 11">Belongs to the LpxB family.</text>
</comment>